<dbReference type="InterPro" id="IPR005149">
    <property type="entry name" value="Tscrpt_reg_PadR_N"/>
</dbReference>
<dbReference type="EMBL" id="JBIRXV010000001">
    <property type="protein sequence ID" value="MFI2319105.1"/>
    <property type="molecule type" value="Genomic_DNA"/>
</dbReference>
<dbReference type="Proteomes" id="UP001611450">
    <property type="component" value="Unassembled WGS sequence"/>
</dbReference>
<dbReference type="Pfam" id="PF10400">
    <property type="entry name" value="Vir_act_alpha_C"/>
    <property type="match status" value="1"/>
</dbReference>
<dbReference type="PANTHER" id="PTHR43252:SF4">
    <property type="entry name" value="TRANSCRIPTIONAL REGULATORY PROTEIN"/>
    <property type="match status" value="1"/>
</dbReference>
<dbReference type="Gene3D" id="1.10.10.10">
    <property type="entry name" value="Winged helix-like DNA-binding domain superfamily/Winged helix DNA-binding domain"/>
    <property type="match status" value="1"/>
</dbReference>
<dbReference type="InterPro" id="IPR036388">
    <property type="entry name" value="WH-like_DNA-bd_sf"/>
</dbReference>
<reference evidence="3 4" key="1">
    <citation type="submission" date="2024-10" db="EMBL/GenBank/DDBJ databases">
        <title>The Natural Products Discovery Center: Release of the First 8490 Sequenced Strains for Exploring Actinobacteria Biosynthetic Diversity.</title>
        <authorList>
            <person name="Kalkreuter E."/>
            <person name="Kautsar S.A."/>
            <person name="Yang D."/>
            <person name="Bader C.D."/>
            <person name="Teijaro C.N."/>
            <person name="Fluegel L."/>
            <person name="Davis C.M."/>
            <person name="Simpson J.R."/>
            <person name="Lauterbach L."/>
            <person name="Steele A.D."/>
            <person name="Gui C."/>
            <person name="Meng S."/>
            <person name="Li G."/>
            <person name="Viehrig K."/>
            <person name="Ye F."/>
            <person name="Su P."/>
            <person name="Kiefer A.F."/>
            <person name="Nichols A."/>
            <person name="Cepeda A.J."/>
            <person name="Yan W."/>
            <person name="Fan B."/>
            <person name="Jiang Y."/>
            <person name="Adhikari A."/>
            <person name="Zheng C.-J."/>
            <person name="Schuster L."/>
            <person name="Cowan T.M."/>
            <person name="Smanski M.J."/>
            <person name="Chevrette M.G."/>
            <person name="De Carvalho L.P.S."/>
            <person name="Shen B."/>
        </authorList>
    </citation>
    <scope>NUCLEOTIDE SEQUENCE [LARGE SCALE GENOMIC DNA]</scope>
    <source>
        <strain evidence="3 4">NPDC019626</strain>
    </source>
</reference>
<accession>A0ABW7W8F7</accession>
<keyword evidence="4" id="KW-1185">Reference proteome</keyword>
<feature type="domain" description="Transcription regulator PadR N-terminal" evidence="1">
    <location>
        <begin position="72"/>
        <end position="146"/>
    </location>
</feature>
<dbReference type="SUPFAM" id="SSF46785">
    <property type="entry name" value="Winged helix' DNA-binding domain"/>
    <property type="match status" value="1"/>
</dbReference>
<gene>
    <name evidence="3" type="ORF">ACH47G_01330</name>
</gene>
<dbReference type="InterPro" id="IPR018309">
    <property type="entry name" value="Tscrpt_reg_PadR_C"/>
</dbReference>
<sequence>MTTKLSTPQRYCNKLHKHVSPVTGQRHALSAPATWPRAACATSFTRRYAESGGAADSFGALYHGAVALQFAILTALTERASTGIELARRFDRAFGYFWSATHQQIYRELDRLNGGGLVAEVAQPQSPGRGQPRRFAITPAGTAALRRWVNEVDEPPQQRETLLIRLRAAAATGDFEGVREAVTHHLDVHERTLATYREIQARDFSDVGGDADAIRHLVLKAGLGTERAWVDWCREVIEALDAMQTPSESRST</sequence>
<evidence type="ECO:0000259" key="2">
    <source>
        <dbReference type="Pfam" id="PF10400"/>
    </source>
</evidence>
<evidence type="ECO:0000313" key="3">
    <source>
        <dbReference type="EMBL" id="MFI2319105.1"/>
    </source>
</evidence>
<feature type="domain" description="Transcription regulator PadR C-terminal" evidence="2">
    <location>
        <begin position="159"/>
        <end position="241"/>
    </location>
</feature>
<evidence type="ECO:0000313" key="4">
    <source>
        <dbReference type="Proteomes" id="UP001611450"/>
    </source>
</evidence>
<proteinExistence type="predicted"/>
<name>A0ABW7W8F7_9NOCA</name>
<evidence type="ECO:0000259" key="1">
    <source>
        <dbReference type="Pfam" id="PF03551"/>
    </source>
</evidence>
<dbReference type="RefSeq" id="WP_396953489.1">
    <property type="nucleotide sequence ID" value="NZ_JBIRXV010000001.1"/>
</dbReference>
<dbReference type="Gene3D" id="6.10.140.190">
    <property type="match status" value="1"/>
</dbReference>
<protein>
    <submittedName>
        <fullName evidence="3">PadR family transcriptional regulator</fullName>
    </submittedName>
</protein>
<organism evidence="3 4">
    <name type="scientific">Nocardia beijingensis</name>
    <dbReference type="NCBI Taxonomy" id="95162"/>
    <lineage>
        <taxon>Bacteria</taxon>
        <taxon>Bacillati</taxon>
        <taxon>Actinomycetota</taxon>
        <taxon>Actinomycetes</taxon>
        <taxon>Mycobacteriales</taxon>
        <taxon>Nocardiaceae</taxon>
        <taxon>Nocardia</taxon>
    </lineage>
</organism>
<dbReference type="Pfam" id="PF03551">
    <property type="entry name" value="PadR"/>
    <property type="match status" value="1"/>
</dbReference>
<dbReference type="InterPro" id="IPR036390">
    <property type="entry name" value="WH_DNA-bd_sf"/>
</dbReference>
<dbReference type="PANTHER" id="PTHR43252">
    <property type="entry name" value="TRANSCRIPTIONAL REGULATOR YQJI"/>
    <property type="match status" value="1"/>
</dbReference>
<comment type="caution">
    <text evidence="3">The sequence shown here is derived from an EMBL/GenBank/DDBJ whole genome shotgun (WGS) entry which is preliminary data.</text>
</comment>